<evidence type="ECO:0000256" key="7">
    <source>
        <dbReference type="ARBA" id="ARBA00023033"/>
    </source>
</evidence>
<keyword evidence="8" id="KW-0349">Heme</keyword>
<dbReference type="AlphaFoldDB" id="A0AAD7H0R2"/>
<keyword evidence="6 8" id="KW-0408">Iron</keyword>
<name>A0AAD7H0R2_MYCRO</name>
<evidence type="ECO:0000256" key="8">
    <source>
        <dbReference type="PIRSR" id="PIRSR602403-1"/>
    </source>
</evidence>
<proteinExistence type="inferred from homology"/>
<evidence type="ECO:0000256" key="1">
    <source>
        <dbReference type="ARBA" id="ARBA00001971"/>
    </source>
</evidence>
<dbReference type="PANTHER" id="PTHR24305:SF187">
    <property type="entry name" value="P450, PUTATIVE (EUROFUNG)-RELATED"/>
    <property type="match status" value="1"/>
</dbReference>
<dbReference type="PANTHER" id="PTHR24305">
    <property type="entry name" value="CYTOCHROME P450"/>
    <property type="match status" value="1"/>
</dbReference>
<dbReference type="InterPro" id="IPR002403">
    <property type="entry name" value="Cyt_P450_E_grp-IV"/>
</dbReference>
<feature type="binding site" description="axial binding residue" evidence="8">
    <location>
        <position position="451"/>
    </location>
    <ligand>
        <name>heme</name>
        <dbReference type="ChEBI" id="CHEBI:30413"/>
    </ligand>
    <ligandPart>
        <name>Fe</name>
        <dbReference type="ChEBI" id="CHEBI:18248"/>
    </ligandPart>
</feature>
<dbReference type="InterPro" id="IPR050121">
    <property type="entry name" value="Cytochrome_P450_monoxygenase"/>
</dbReference>
<dbReference type="GO" id="GO:0016705">
    <property type="term" value="F:oxidoreductase activity, acting on paired donors, with incorporation or reduction of molecular oxygen"/>
    <property type="evidence" value="ECO:0007669"/>
    <property type="project" value="InterPro"/>
</dbReference>
<keyword evidence="11" id="KW-1185">Reference proteome</keyword>
<keyword evidence="9" id="KW-1133">Transmembrane helix</keyword>
<gene>
    <name evidence="10" type="ORF">B0H17DRAFT_1155561</name>
</gene>
<keyword evidence="9" id="KW-0812">Transmembrane</keyword>
<comment type="similarity">
    <text evidence="3">Belongs to the cytochrome P450 family.</text>
</comment>
<evidence type="ECO:0000256" key="9">
    <source>
        <dbReference type="SAM" id="Phobius"/>
    </source>
</evidence>
<dbReference type="SUPFAM" id="SSF48264">
    <property type="entry name" value="Cytochrome P450"/>
    <property type="match status" value="1"/>
</dbReference>
<sequence>MHMNLEPHYKALRYSSCDVPVGIALILTSYTYFISSLCLSIVLYRLSPLHPLYHVPGPTLWRISKLMGAWMSYTGHQHLYMKRAHDKYGPVIRTGPNEVSVVDADAVVSVLGSGGLPKGQFYEARKDPRAPLNLVVLQGEGHANRRRLWNRGMSTESLKEYEAIIAKRATQLLDCVASAPDPNIVDLAAWISYFSFDFMGDMACACQFGGGFELLHNEADRTNIWPIIEKFAVTASIYCHIPWAAHSMQLIRLPSRDRLRQFGTDNALRRLKSTTTTKDLWYHLMDEAGLEKTKPPLGDVVADGAIAVVAGADTAATALSSLFFLLLSHRKYYQALQEEVDAHFPLGADPLDTGSHADMPLLNACINEALRLYPPVTTNGPRQVPRGGGRIIAGVFIPEETQVYLPPYSHHRDPRYFSPSPEKFMPERWTDPALAPNATAFIPFSYGPSNCVGRNLAKQEISMVACLLLSRLELRFAPGFDAAAWPQQLYDHFITTKGPLMVSVKKR</sequence>
<accession>A0AAD7H0R2</accession>
<dbReference type="Pfam" id="PF00067">
    <property type="entry name" value="p450"/>
    <property type="match status" value="1"/>
</dbReference>
<dbReference type="EMBL" id="JARKIE010000002">
    <property type="protein sequence ID" value="KAJ7709643.1"/>
    <property type="molecule type" value="Genomic_DNA"/>
</dbReference>
<evidence type="ECO:0000313" key="10">
    <source>
        <dbReference type="EMBL" id="KAJ7709643.1"/>
    </source>
</evidence>
<keyword evidence="9" id="KW-0472">Membrane</keyword>
<dbReference type="Proteomes" id="UP001221757">
    <property type="component" value="Unassembled WGS sequence"/>
</dbReference>
<dbReference type="PRINTS" id="PR00385">
    <property type="entry name" value="P450"/>
</dbReference>
<comment type="caution">
    <text evidence="10">The sequence shown here is derived from an EMBL/GenBank/DDBJ whole genome shotgun (WGS) entry which is preliminary data.</text>
</comment>
<evidence type="ECO:0000256" key="4">
    <source>
        <dbReference type="ARBA" id="ARBA00022723"/>
    </source>
</evidence>
<keyword evidence="5" id="KW-0560">Oxidoreductase</keyword>
<dbReference type="Gene3D" id="1.10.630.10">
    <property type="entry name" value="Cytochrome P450"/>
    <property type="match status" value="1"/>
</dbReference>
<feature type="transmembrane region" description="Helical" evidence="9">
    <location>
        <begin position="21"/>
        <end position="44"/>
    </location>
</feature>
<reference evidence="10" key="1">
    <citation type="submission" date="2023-03" db="EMBL/GenBank/DDBJ databases">
        <title>Massive genome expansion in bonnet fungi (Mycena s.s.) driven by repeated elements and novel gene families across ecological guilds.</title>
        <authorList>
            <consortium name="Lawrence Berkeley National Laboratory"/>
            <person name="Harder C.B."/>
            <person name="Miyauchi S."/>
            <person name="Viragh M."/>
            <person name="Kuo A."/>
            <person name="Thoen E."/>
            <person name="Andreopoulos B."/>
            <person name="Lu D."/>
            <person name="Skrede I."/>
            <person name="Drula E."/>
            <person name="Henrissat B."/>
            <person name="Morin E."/>
            <person name="Kohler A."/>
            <person name="Barry K."/>
            <person name="LaButti K."/>
            <person name="Morin E."/>
            <person name="Salamov A."/>
            <person name="Lipzen A."/>
            <person name="Mereny Z."/>
            <person name="Hegedus B."/>
            <person name="Baldrian P."/>
            <person name="Stursova M."/>
            <person name="Weitz H."/>
            <person name="Taylor A."/>
            <person name="Grigoriev I.V."/>
            <person name="Nagy L.G."/>
            <person name="Martin F."/>
            <person name="Kauserud H."/>
        </authorList>
    </citation>
    <scope>NUCLEOTIDE SEQUENCE</scope>
    <source>
        <strain evidence="10">CBHHK067</strain>
    </source>
</reference>
<evidence type="ECO:0000313" key="11">
    <source>
        <dbReference type="Proteomes" id="UP001221757"/>
    </source>
</evidence>
<comment type="pathway">
    <text evidence="2">Secondary metabolite biosynthesis.</text>
</comment>
<dbReference type="GO" id="GO:0004497">
    <property type="term" value="F:monooxygenase activity"/>
    <property type="evidence" value="ECO:0007669"/>
    <property type="project" value="UniProtKB-KW"/>
</dbReference>
<evidence type="ECO:0000256" key="2">
    <source>
        <dbReference type="ARBA" id="ARBA00005179"/>
    </source>
</evidence>
<dbReference type="InterPro" id="IPR036396">
    <property type="entry name" value="Cyt_P450_sf"/>
</dbReference>
<evidence type="ECO:0000256" key="3">
    <source>
        <dbReference type="ARBA" id="ARBA00010617"/>
    </source>
</evidence>
<dbReference type="InterPro" id="IPR001128">
    <property type="entry name" value="Cyt_P450"/>
</dbReference>
<dbReference type="PRINTS" id="PR00465">
    <property type="entry name" value="EP450IV"/>
</dbReference>
<comment type="cofactor">
    <cofactor evidence="1 8">
        <name>heme</name>
        <dbReference type="ChEBI" id="CHEBI:30413"/>
    </cofactor>
</comment>
<dbReference type="GO" id="GO:0005506">
    <property type="term" value="F:iron ion binding"/>
    <property type="evidence" value="ECO:0007669"/>
    <property type="project" value="InterPro"/>
</dbReference>
<keyword evidence="7" id="KW-0503">Monooxygenase</keyword>
<evidence type="ECO:0000256" key="5">
    <source>
        <dbReference type="ARBA" id="ARBA00023002"/>
    </source>
</evidence>
<organism evidence="10 11">
    <name type="scientific">Mycena rosella</name>
    <name type="common">Pink bonnet</name>
    <name type="synonym">Agaricus rosellus</name>
    <dbReference type="NCBI Taxonomy" id="1033263"/>
    <lineage>
        <taxon>Eukaryota</taxon>
        <taxon>Fungi</taxon>
        <taxon>Dikarya</taxon>
        <taxon>Basidiomycota</taxon>
        <taxon>Agaricomycotina</taxon>
        <taxon>Agaricomycetes</taxon>
        <taxon>Agaricomycetidae</taxon>
        <taxon>Agaricales</taxon>
        <taxon>Marasmiineae</taxon>
        <taxon>Mycenaceae</taxon>
        <taxon>Mycena</taxon>
    </lineage>
</organism>
<protein>
    <submittedName>
        <fullName evidence="10">Cytochrome P450</fullName>
    </submittedName>
</protein>
<keyword evidence="4 8" id="KW-0479">Metal-binding</keyword>
<dbReference type="GO" id="GO:0020037">
    <property type="term" value="F:heme binding"/>
    <property type="evidence" value="ECO:0007669"/>
    <property type="project" value="InterPro"/>
</dbReference>
<evidence type="ECO:0000256" key="6">
    <source>
        <dbReference type="ARBA" id="ARBA00023004"/>
    </source>
</evidence>